<evidence type="ECO:0000256" key="3">
    <source>
        <dbReference type="SAM" id="MobiDB-lite"/>
    </source>
</evidence>
<dbReference type="CDD" id="cd12797">
    <property type="entry name" value="M23_peptidase"/>
    <property type="match status" value="1"/>
</dbReference>
<dbReference type="AlphaFoldDB" id="A0A926DTX1"/>
<dbReference type="Gene3D" id="6.10.250.3150">
    <property type="match status" value="1"/>
</dbReference>
<feature type="signal peptide" evidence="4">
    <location>
        <begin position="1"/>
        <end position="28"/>
    </location>
</feature>
<comment type="caution">
    <text evidence="7">The sequence shown here is derived from an EMBL/GenBank/DDBJ whole genome shotgun (WGS) entry which is preliminary data.</text>
</comment>
<reference evidence="7" key="1">
    <citation type="submission" date="2020-08" db="EMBL/GenBank/DDBJ databases">
        <title>Genome public.</title>
        <authorList>
            <person name="Liu C."/>
            <person name="Sun Q."/>
        </authorList>
    </citation>
    <scope>NUCLEOTIDE SEQUENCE</scope>
    <source>
        <strain evidence="7">NSJ-32</strain>
    </source>
</reference>
<dbReference type="PANTHER" id="PTHR21666">
    <property type="entry name" value="PEPTIDASE-RELATED"/>
    <property type="match status" value="1"/>
</dbReference>
<feature type="chain" id="PRO_5037088968" evidence="4">
    <location>
        <begin position="29"/>
        <end position="424"/>
    </location>
</feature>
<dbReference type="Gene3D" id="2.70.70.10">
    <property type="entry name" value="Glucose Permease (Domain IIA)"/>
    <property type="match status" value="1"/>
</dbReference>
<feature type="compositionally biased region" description="Basic and acidic residues" evidence="3">
    <location>
        <begin position="182"/>
        <end position="194"/>
    </location>
</feature>
<sequence length="424" mass="47963">MKKRLRSFATLGIVALLLAVIALSPVLADEVDDLKGQQSDIQNEQENTQDQLAKTQQKIDEVNATVQKLDEQIVEYSMEIDRLTQEITDQEALLVKTQEELEEAKKEETRYYAALKQRIQMMYETGDVNYIEVLLRAESVSDFFTRMEYTKQLVEYDRSIMDNLVESREAVEEKETLIEETKAGLEADKQEQEVQKANLEASKEQKSVELSSLKKNEDELTAYIAELDKQEAEIEAQIKAAEEELRRQEEERKRQEEEERRRQEEEERRRQEEQNSSSQPQEPSTEEPSGGGTTSNSTLSWPLPGYTRVSSGYGDREHPIYGGQRFHTGLDIPAPQGTSIKAAAGGTVITSQYNRSYGYYVVISHGNGLSTLYAHCSQLFVSVGDTVSQGETIAAVGSTGDSTGNHLHFEVRVNGSHTNPWNYV</sequence>
<feature type="domain" description="Peptidoglycan hydrolase PcsB coiled-coil" evidence="6">
    <location>
        <begin position="112"/>
        <end position="174"/>
    </location>
</feature>
<keyword evidence="1 4" id="KW-0732">Signal</keyword>
<organism evidence="7 8">
    <name type="scientific">Bianquea renquensis</name>
    <dbReference type="NCBI Taxonomy" id="2763661"/>
    <lineage>
        <taxon>Bacteria</taxon>
        <taxon>Bacillati</taxon>
        <taxon>Bacillota</taxon>
        <taxon>Clostridia</taxon>
        <taxon>Eubacteriales</taxon>
        <taxon>Bianqueaceae</taxon>
        <taxon>Bianquea</taxon>
    </lineage>
</organism>
<dbReference type="InterPro" id="IPR057309">
    <property type="entry name" value="PcsB_CC"/>
</dbReference>
<feature type="domain" description="M23ase beta-sheet core" evidence="5">
    <location>
        <begin position="325"/>
        <end position="420"/>
    </location>
</feature>
<evidence type="ECO:0000256" key="1">
    <source>
        <dbReference type="ARBA" id="ARBA00022729"/>
    </source>
</evidence>
<name>A0A926DTX1_9FIRM</name>
<dbReference type="Pfam" id="PF01551">
    <property type="entry name" value="Peptidase_M23"/>
    <property type="match status" value="1"/>
</dbReference>
<evidence type="ECO:0000313" key="8">
    <source>
        <dbReference type="Proteomes" id="UP000657006"/>
    </source>
</evidence>
<dbReference type="SUPFAM" id="SSF51261">
    <property type="entry name" value="Duplicated hybrid motif"/>
    <property type="match status" value="1"/>
</dbReference>
<evidence type="ECO:0000259" key="5">
    <source>
        <dbReference type="Pfam" id="PF01551"/>
    </source>
</evidence>
<dbReference type="Proteomes" id="UP000657006">
    <property type="component" value="Unassembled WGS sequence"/>
</dbReference>
<keyword evidence="2" id="KW-0175">Coiled coil</keyword>
<dbReference type="InterPro" id="IPR011055">
    <property type="entry name" value="Dup_hybrid_motif"/>
</dbReference>
<accession>A0A926DTX1</accession>
<evidence type="ECO:0000259" key="6">
    <source>
        <dbReference type="Pfam" id="PF24568"/>
    </source>
</evidence>
<protein>
    <submittedName>
        <fullName evidence="7">Peptidoglycan DD-metalloendopeptidase family protein</fullName>
    </submittedName>
</protein>
<dbReference type="InterPro" id="IPR050570">
    <property type="entry name" value="Cell_wall_metabolism_enzyme"/>
</dbReference>
<feature type="coiled-coil region" evidence="2">
    <location>
        <begin position="27"/>
        <end position="118"/>
    </location>
</feature>
<evidence type="ECO:0000256" key="2">
    <source>
        <dbReference type="SAM" id="Coils"/>
    </source>
</evidence>
<dbReference type="RefSeq" id="WP_177714700.1">
    <property type="nucleotide sequence ID" value="NZ_JACRSQ010000008.1"/>
</dbReference>
<dbReference type="InterPro" id="IPR016047">
    <property type="entry name" value="M23ase_b-sheet_dom"/>
</dbReference>
<feature type="compositionally biased region" description="Basic and acidic residues" evidence="3">
    <location>
        <begin position="248"/>
        <end position="273"/>
    </location>
</feature>
<gene>
    <name evidence="7" type="ORF">H8730_07055</name>
</gene>
<dbReference type="GO" id="GO:0004222">
    <property type="term" value="F:metalloendopeptidase activity"/>
    <property type="evidence" value="ECO:0007669"/>
    <property type="project" value="TreeGrafter"/>
</dbReference>
<feature type="compositionally biased region" description="Basic and acidic residues" evidence="3">
    <location>
        <begin position="201"/>
        <end position="210"/>
    </location>
</feature>
<feature type="compositionally biased region" description="Low complexity" evidence="3">
    <location>
        <begin position="274"/>
        <end position="288"/>
    </location>
</feature>
<keyword evidence="8" id="KW-1185">Reference proteome</keyword>
<dbReference type="Pfam" id="PF24568">
    <property type="entry name" value="CC_PcsB"/>
    <property type="match status" value="1"/>
</dbReference>
<feature type="region of interest" description="Disordered" evidence="3">
    <location>
        <begin position="248"/>
        <end position="319"/>
    </location>
</feature>
<proteinExistence type="predicted"/>
<evidence type="ECO:0000256" key="4">
    <source>
        <dbReference type="SAM" id="SignalP"/>
    </source>
</evidence>
<feature type="region of interest" description="Disordered" evidence="3">
    <location>
        <begin position="182"/>
        <end position="210"/>
    </location>
</feature>
<dbReference type="EMBL" id="JACRSQ010000008">
    <property type="protein sequence ID" value="MBC8543299.1"/>
    <property type="molecule type" value="Genomic_DNA"/>
</dbReference>
<dbReference type="PANTHER" id="PTHR21666:SF289">
    <property type="entry name" value="L-ALA--D-GLU ENDOPEPTIDASE"/>
    <property type="match status" value="1"/>
</dbReference>
<evidence type="ECO:0000313" key="7">
    <source>
        <dbReference type="EMBL" id="MBC8543299.1"/>
    </source>
</evidence>